<feature type="non-terminal residue" evidence="1">
    <location>
        <position position="60"/>
    </location>
</feature>
<protein>
    <submittedName>
        <fullName evidence="1">Uncharacterized protein</fullName>
    </submittedName>
</protein>
<sequence length="60" mass="7352">MKKRYNLTCIFIEDIREKINEASDEMTEYLVKTFFNMFTDDETDLKKLLEKYTQQIKSNF</sequence>
<reference evidence="1 2" key="1">
    <citation type="submission" date="2016-04" db="EMBL/GenBank/DDBJ databases">
        <title>Genome analyses suggest a sexual origin of heterokaryosis in a supposedly ancient asexual fungus.</title>
        <authorList>
            <person name="Ropars J."/>
            <person name="Sedzielewska K."/>
            <person name="Noel J."/>
            <person name="Charron P."/>
            <person name="Farinelli L."/>
            <person name="Marton T."/>
            <person name="Kruger M."/>
            <person name="Pelin A."/>
            <person name="Brachmann A."/>
            <person name="Corradi N."/>
        </authorList>
    </citation>
    <scope>NUCLEOTIDE SEQUENCE [LARGE SCALE GENOMIC DNA]</scope>
    <source>
        <strain evidence="1 2">A5</strain>
    </source>
</reference>
<dbReference type="Proteomes" id="UP000232722">
    <property type="component" value="Unassembled WGS sequence"/>
</dbReference>
<evidence type="ECO:0000313" key="1">
    <source>
        <dbReference type="EMBL" id="PKB95038.1"/>
    </source>
</evidence>
<evidence type="ECO:0000313" key="2">
    <source>
        <dbReference type="Proteomes" id="UP000232722"/>
    </source>
</evidence>
<name>A0A2N0NKD4_9GLOM</name>
<dbReference type="VEuPathDB" id="FungiDB:RhiirA1_415778"/>
<dbReference type="EMBL" id="LLXJ01005221">
    <property type="protein sequence ID" value="PKB95038.1"/>
    <property type="molecule type" value="Genomic_DNA"/>
</dbReference>
<accession>A0A2N0NKD4</accession>
<reference evidence="1 2" key="2">
    <citation type="submission" date="2017-09" db="EMBL/GenBank/DDBJ databases">
        <title>Extensive intraspecific genome diversity in a model arbuscular mycorrhizal fungus.</title>
        <authorList>
            <person name="Chen E.C."/>
            <person name="Morin E."/>
            <person name="Beaudet D."/>
            <person name="Noel J."/>
            <person name="Ndikumana S."/>
            <person name="Charron P."/>
            <person name="St-Onge C."/>
            <person name="Giorgi J."/>
            <person name="Grigoriev I.V."/>
            <person name="Roux C."/>
            <person name="Martin F.M."/>
            <person name="Corradi N."/>
        </authorList>
    </citation>
    <scope>NUCLEOTIDE SEQUENCE [LARGE SCALE GENOMIC DNA]</scope>
    <source>
        <strain evidence="1 2">A5</strain>
    </source>
</reference>
<proteinExistence type="predicted"/>
<comment type="caution">
    <text evidence="1">The sequence shown here is derived from an EMBL/GenBank/DDBJ whole genome shotgun (WGS) entry which is preliminary data.</text>
</comment>
<organism evidence="1 2">
    <name type="scientific">Rhizophagus irregularis</name>
    <dbReference type="NCBI Taxonomy" id="588596"/>
    <lineage>
        <taxon>Eukaryota</taxon>
        <taxon>Fungi</taxon>
        <taxon>Fungi incertae sedis</taxon>
        <taxon>Mucoromycota</taxon>
        <taxon>Glomeromycotina</taxon>
        <taxon>Glomeromycetes</taxon>
        <taxon>Glomerales</taxon>
        <taxon>Glomeraceae</taxon>
        <taxon>Rhizophagus</taxon>
    </lineage>
</organism>
<gene>
    <name evidence="1" type="ORF">RhiirA5_368097</name>
</gene>
<dbReference type="AlphaFoldDB" id="A0A2N0NKD4"/>